<keyword evidence="3" id="KW-1185">Reference proteome</keyword>
<accession>A0A8K0CFD7</accession>
<dbReference type="EMBL" id="VTPC01090588">
    <property type="protein sequence ID" value="KAF2882775.1"/>
    <property type="molecule type" value="Genomic_DNA"/>
</dbReference>
<evidence type="ECO:0000313" key="2">
    <source>
        <dbReference type="EMBL" id="KAF2882775.1"/>
    </source>
</evidence>
<proteinExistence type="predicted"/>
<dbReference type="Proteomes" id="UP000801492">
    <property type="component" value="Unassembled WGS sequence"/>
</dbReference>
<organism evidence="2 3">
    <name type="scientific">Ignelater luminosus</name>
    <name type="common">Cucubano</name>
    <name type="synonym">Pyrophorus luminosus</name>
    <dbReference type="NCBI Taxonomy" id="2038154"/>
    <lineage>
        <taxon>Eukaryota</taxon>
        <taxon>Metazoa</taxon>
        <taxon>Ecdysozoa</taxon>
        <taxon>Arthropoda</taxon>
        <taxon>Hexapoda</taxon>
        <taxon>Insecta</taxon>
        <taxon>Pterygota</taxon>
        <taxon>Neoptera</taxon>
        <taxon>Endopterygota</taxon>
        <taxon>Coleoptera</taxon>
        <taxon>Polyphaga</taxon>
        <taxon>Elateriformia</taxon>
        <taxon>Elateroidea</taxon>
        <taxon>Elateridae</taxon>
        <taxon>Agrypninae</taxon>
        <taxon>Pyrophorini</taxon>
        <taxon>Ignelater</taxon>
    </lineage>
</organism>
<evidence type="ECO:0000313" key="3">
    <source>
        <dbReference type="Proteomes" id="UP000801492"/>
    </source>
</evidence>
<comment type="caution">
    <text evidence="2">The sequence shown here is derived from an EMBL/GenBank/DDBJ whole genome shotgun (WGS) entry which is preliminary data.</text>
</comment>
<dbReference type="Pfam" id="PF25431">
    <property type="entry name" value="zf-C17orf113"/>
    <property type="match status" value="1"/>
</dbReference>
<protein>
    <recommendedName>
        <fullName evidence="1">TTF-type domain-containing protein</fullName>
    </recommendedName>
</protein>
<evidence type="ECO:0000259" key="1">
    <source>
        <dbReference type="SMART" id="SM00597"/>
    </source>
</evidence>
<dbReference type="AlphaFoldDB" id="A0A8K0CFD7"/>
<dbReference type="SMART" id="SM00597">
    <property type="entry name" value="ZnF_TTF"/>
    <property type="match status" value="1"/>
</dbReference>
<reference evidence="2" key="1">
    <citation type="submission" date="2019-08" db="EMBL/GenBank/DDBJ databases">
        <title>The genome of the North American firefly Photinus pyralis.</title>
        <authorList>
            <consortium name="Photinus pyralis genome working group"/>
            <person name="Fallon T.R."/>
            <person name="Sander Lower S.E."/>
            <person name="Weng J.-K."/>
        </authorList>
    </citation>
    <scope>NUCLEOTIDE SEQUENCE</scope>
    <source>
        <strain evidence="2">TRF0915ILg1</strain>
        <tissue evidence="2">Whole body</tissue>
    </source>
</reference>
<gene>
    <name evidence="2" type="ORF">ILUMI_23399</name>
</gene>
<name>A0A8K0CFD7_IGNLU</name>
<dbReference type="InterPro" id="IPR057456">
    <property type="entry name" value="Znf_C17orf113"/>
</dbReference>
<dbReference type="OrthoDB" id="5560627at2759"/>
<feature type="non-terminal residue" evidence="2">
    <location>
        <position position="1"/>
    </location>
</feature>
<dbReference type="InterPro" id="IPR006580">
    <property type="entry name" value="Znf_TTF"/>
</dbReference>
<sequence>NIGWGRDIAHDSKSTHPNLCQYLESPSLDLSRAQQEQMPPQECQPISVENRPFTSSVDQQLCVSEQEPYVENRPFEIEGQKSSLASISSMFSRVPLPIPPELSKPTTSVQSQECSVIQNASSHRSSARINLSKTNVGRKGSRFRPSWLESYVWLQYDEQENIMFCKFCRKWSADMPDIRTSFAMGSTNFRLEIVNHHDKCKAHRLCVAKEVEAETRSRCFGNKEMPNIHQQ</sequence>
<feature type="domain" description="TTF-type" evidence="1">
    <location>
        <begin position="139"/>
        <end position="222"/>
    </location>
</feature>